<proteinExistence type="predicted"/>
<evidence type="ECO:0000313" key="1">
    <source>
        <dbReference type="EMBL" id="NYZ66361.1"/>
    </source>
</evidence>
<reference evidence="1 2" key="1">
    <citation type="submission" date="2020-07" db="EMBL/GenBank/DDBJ databases">
        <title>Endozoicomonas sp. nov., isolated from sediment.</title>
        <authorList>
            <person name="Gu T."/>
        </authorList>
    </citation>
    <scope>NUCLEOTIDE SEQUENCE [LARGE SCALE GENOMIC DNA]</scope>
    <source>
        <strain evidence="1 2">SM1973</strain>
    </source>
</reference>
<gene>
    <name evidence="1" type="ORF">H0A36_10090</name>
</gene>
<dbReference type="PANTHER" id="PTHR21562:SF83">
    <property type="entry name" value="PECTIN ACETYLESTERASE 4"/>
    <property type="match status" value="1"/>
</dbReference>
<sequence>MVLQLSKWKTLGILFMPFALIDYAAANSMMVDYAKKQLSISNRINKLTVEEQQGAFPLIANPENFNDSFDPKRFGKWQQVELHPYTGATCGNGSPYKFYVNLSKGTTNLSINFEPGGACWDYPSCKGENGIRGARNINGIPNNYMNKVQTAYLTPFLYRNHYRDDFPAQDWTQVFLPYCTGDVHAGDRTVIYKDPEGEGKPYVWHHRGIRNARAVVAWIRENLSQPEQMLTTGCSAGGNGAIINYHYLRRDLQPTYSYMLNDSGPVFNALDNSNHWKSYPAHLSIRKSWGLDPLIDELSQELVGLTKQNLGSFYGALADYYPEDRLAYSHFREDLIYSAYSYERFYPEIYNQSDKKKRKKLLHKYWYQDTDNLIAELDKYGNWGYFFPQYRGLAGSHCTTILEFTNSDIQEAGLEFNDFVDNLFNRSSPLLKQVEYDGTRDFQRPVSWLYRIINIMMGVND</sequence>
<dbReference type="EMBL" id="JACCKB010000013">
    <property type="protein sequence ID" value="NYZ66361.1"/>
    <property type="molecule type" value="Genomic_DNA"/>
</dbReference>
<evidence type="ECO:0000313" key="2">
    <source>
        <dbReference type="Proteomes" id="UP000569732"/>
    </source>
</evidence>
<keyword evidence="2" id="KW-1185">Reference proteome</keyword>
<accession>A0A853I906</accession>
<dbReference type="Proteomes" id="UP000569732">
    <property type="component" value="Unassembled WGS sequence"/>
</dbReference>
<dbReference type="Pfam" id="PF03283">
    <property type="entry name" value="PAE"/>
    <property type="match status" value="1"/>
</dbReference>
<dbReference type="InterPro" id="IPR004963">
    <property type="entry name" value="PAE/NOTUM"/>
</dbReference>
<dbReference type="SUPFAM" id="SSF53474">
    <property type="entry name" value="alpha/beta-Hydrolases"/>
    <property type="match status" value="1"/>
</dbReference>
<dbReference type="GO" id="GO:0016787">
    <property type="term" value="F:hydrolase activity"/>
    <property type="evidence" value="ECO:0007669"/>
    <property type="project" value="InterPro"/>
</dbReference>
<evidence type="ECO:0008006" key="3">
    <source>
        <dbReference type="Google" id="ProtNLM"/>
    </source>
</evidence>
<dbReference type="RefSeq" id="WP_180568390.1">
    <property type="nucleotide sequence ID" value="NZ_JACCKB010000013.1"/>
</dbReference>
<protein>
    <recommendedName>
        <fullName evidence="3">Pectinacetylesterase</fullName>
    </recommendedName>
</protein>
<organism evidence="1 2">
    <name type="scientific">Spartinivicinus marinus</name>
    <dbReference type="NCBI Taxonomy" id="2994442"/>
    <lineage>
        <taxon>Bacteria</taxon>
        <taxon>Pseudomonadati</taxon>
        <taxon>Pseudomonadota</taxon>
        <taxon>Gammaproteobacteria</taxon>
        <taxon>Oceanospirillales</taxon>
        <taxon>Zooshikellaceae</taxon>
        <taxon>Spartinivicinus</taxon>
    </lineage>
</organism>
<dbReference type="AlphaFoldDB" id="A0A853I906"/>
<name>A0A853I906_9GAMM</name>
<dbReference type="PANTHER" id="PTHR21562">
    <property type="entry name" value="NOTUM-RELATED"/>
    <property type="match status" value="1"/>
</dbReference>
<dbReference type="InterPro" id="IPR029058">
    <property type="entry name" value="AB_hydrolase_fold"/>
</dbReference>
<comment type="caution">
    <text evidence="1">The sequence shown here is derived from an EMBL/GenBank/DDBJ whole genome shotgun (WGS) entry which is preliminary data.</text>
</comment>